<protein>
    <submittedName>
        <fullName evidence="1">Uncharacterized protein</fullName>
    </submittedName>
</protein>
<keyword evidence="2" id="KW-1185">Reference proteome</keyword>
<evidence type="ECO:0000313" key="2">
    <source>
        <dbReference type="Proteomes" id="UP000247811"/>
    </source>
</evidence>
<dbReference type="Proteomes" id="UP000247811">
    <property type="component" value="Unassembled WGS sequence"/>
</dbReference>
<sequence>MNFDKLDSALAAEVMRLPAHGAATVTVLVLVMASDPPTAAQQALLEPLGLPPGSATGRVFSATLTRPSLATLADLPWVLRLELARPMQGGGVAG</sequence>
<name>A0A318H6A2_9BURK</name>
<gene>
    <name evidence="1" type="ORF">C7444_1118</name>
</gene>
<dbReference type="EMBL" id="QJJS01000011">
    <property type="protein sequence ID" value="PXW94926.1"/>
    <property type="molecule type" value="Genomic_DNA"/>
</dbReference>
<proteinExistence type="predicted"/>
<comment type="caution">
    <text evidence="1">The sequence shown here is derived from an EMBL/GenBank/DDBJ whole genome shotgun (WGS) entry which is preliminary data.</text>
</comment>
<accession>A0A318H6A2</accession>
<organism evidence="1 2">
    <name type="scientific">Sphaerotilus hippei</name>
    <dbReference type="NCBI Taxonomy" id="744406"/>
    <lineage>
        <taxon>Bacteria</taxon>
        <taxon>Pseudomonadati</taxon>
        <taxon>Pseudomonadota</taxon>
        <taxon>Betaproteobacteria</taxon>
        <taxon>Burkholderiales</taxon>
        <taxon>Sphaerotilaceae</taxon>
        <taxon>Sphaerotilus</taxon>
    </lineage>
</organism>
<dbReference type="OrthoDB" id="514847at2"/>
<evidence type="ECO:0000313" key="1">
    <source>
        <dbReference type="EMBL" id="PXW94926.1"/>
    </source>
</evidence>
<reference evidence="1 2" key="1">
    <citation type="submission" date="2018-05" db="EMBL/GenBank/DDBJ databases">
        <title>Genomic Encyclopedia of Type Strains, Phase IV (KMG-IV): sequencing the most valuable type-strain genomes for metagenomic binning, comparative biology and taxonomic classification.</title>
        <authorList>
            <person name="Goeker M."/>
        </authorList>
    </citation>
    <scope>NUCLEOTIDE SEQUENCE [LARGE SCALE GENOMIC DNA]</scope>
    <source>
        <strain evidence="1 2">DSM 566</strain>
    </source>
</reference>
<dbReference type="AlphaFoldDB" id="A0A318H6A2"/>
<dbReference type="RefSeq" id="WP_110401181.1">
    <property type="nucleotide sequence ID" value="NZ_QJJS01000011.1"/>
</dbReference>